<organism evidence="5 6">
    <name type="scientific">Dillenia turbinata</name>
    <dbReference type="NCBI Taxonomy" id="194707"/>
    <lineage>
        <taxon>Eukaryota</taxon>
        <taxon>Viridiplantae</taxon>
        <taxon>Streptophyta</taxon>
        <taxon>Embryophyta</taxon>
        <taxon>Tracheophyta</taxon>
        <taxon>Spermatophyta</taxon>
        <taxon>Magnoliopsida</taxon>
        <taxon>eudicotyledons</taxon>
        <taxon>Gunneridae</taxon>
        <taxon>Pentapetalae</taxon>
        <taxon>Dilleniales</taxon>
        <taxon>Dilleniaceae</taxon>
        <taxon>Dillenia</taxon>
    </lineage>
</organism>
<feature type="domain" description="Sulfotransferase" evidence="4">
    <location>
        <begin position="61"/>
        <end position="324"/>
    </location>
</feature>
<dbReference type="PANTHER" id="PTHR11783">
    <property type="entry name" value="SULFOTRANSFERASE SULT"/>
    <property type="match status" value="1"/>
</dbReference>
<dbReference type="EC" id="2.8.2.-" evidence="3"/>
<dbReference type="GO" id="GO:0008146">
    <property type="term" value="F:sulfotransferase activity"/>
    <property type="evidence" value="ECO:0007669"/>
    <property type="project" value="InterPro"/>
</dbReference>
<dbReference type="AlphaFoldDB" id="A0AAN8URS1"/>
<dbReference type="SUPFAM" id="SSF52540">
    <property type="entry name" value="P-loop containing nucleoside triphosphate hydrolases"/>
    <property type="match status" value="1"/>
</dbReference>
<keyword evidence="6" id="KW-1185">Reference proteome</keyword>
<dbReference type="Gene3D" id="3.40.50.300">
    <property type="entry name" value="P-loop containing nucleotide triphosphate hydrolases"/>
    <property type="match status" value="1"/>
</dbReference>
<protein>
    <recommendedName>
        <fullName evidence="3">Sulfotransferase</fullName>
        <ecNumber evidence="3">2.8.2.-</ecNumber>
    </recommendedName>
</protein>
<keyword evidence="2 3" id="KW-0808">Transferase</keyword>
<gene>
    <name evidence="5" type="ORF">RJ641_012475</name>
</gene>
<proteinExistence type="inferred from homology"/>
<dbReference type="Proteomes" id="UP001370490">
    <property type="component" value="Unassembled WGS sequence"/>
</dbReference>
<name>A0AAN8URS1_9MAGN</name>
<evidence type="ECO:0000256" key="2">
    <source>
        <dbReference type="ARBA" id="ARBA00022679"/>
    </source>
</evidence>
<comment type="caution">
    <text evidence="5">The sequence shown here is derived from an EMBL/GenBank/DDBJ whole genome shotgun (WGS) entry which is preliminary data.</text>
</comment>
<reference evidence="5 6" key="1">
    <citation type="submission" date="2023-12" db="EMBL/GenBank/DDBJ databases">
        <title>A high-quality genome assembly for Dillenia turbinata (Dilleniales).</title>
        <authorList>
            <person name="Chanderbali A."/>
        </authorList>
    </citation>
    <scope>NUCLEOTIDE SEQUENCE [LARGE SCALE GENOMIC DNA]</scope>
    <source>
        <strain evidence="5">LSX21</strain>
        <tissue evidence="5">Leaf</tissue>
    </source>
</reference>
<evidence type="ECO:0000256" key="3">
    <source>
        <dbReference type="RuleBase" id="RU361155"/>
    </source>
</evidence>
<evidence type="ECO:0000313" key="5">
    <source>
        <dbReference type="EMBL" id="KAK6921968.1"/>
    </source>
</evidence>
<dbReference type="InterPro" id="IPR027417">
    <property type="entry name" value="P-loop_NTPase"/>
</dbReference>
<evidence type="ECO:0000256" key="1">
    <source>
        <dbReference type="ARBA" id="ARBA00005771"/>
    </source>
</evidence>
<comment type="similarity">
    <text evidence="1 3">Belongs to the sulfotransferase 1 family.</text>
</comment>
<sequence>MSTPFLLAMESSAPAKHLLNQLPKRKYWEDFDLYEWEGFWYSPRYLGAAMAVQSHFEAREDDVILASSMKTGTTWLKAILTCIMREKHKGNAKLAEDTEEDEDVLAKTRPADNVQTLEVQMYTKNPIPDLSTMASPRVFHTHIPYSSLPDSIKNKGCKIVYAMRNPKDVLVSMWHFLNSTRSEERGPYPFEKAFEDFCNGVFPFGPFFDHVLQYWKESLNMPGKILVLKYEEMMRAPEEEMKRLALFLGRPFENDEEVTKVRSRCSLERLKNLDVNKNGIGAASGMKNSAFYRLGVVGDWKNYFTSEMSERLDLIMREKLEGSGLDLEM</sequence>
<dbReference type="InterPro" id="IPR000863">
    <property type="entry name" value="Sulfotransferase_dom"/>
</dbReference>
<evidence type="ECO:0000259" key="4">
    <source>
        <dbReference type="Pfam" id="PF00685"/>
    </source>
</evidence>
<dbReference type="EMBL" id="JBAMMX010000019">
    <property type="protein sequence ID" value="KAK6921968.1"/>
    <property type="molecule type" value="Genomic_DNA"/>
</dbReference>
<accession>A0AAN8URS1</accession>
<dbReference type="Pfam" id="PF00685">
    <property type="entry name" value="Sulfotransfer_1"/>
    <property type="match status" value="1"/>
</dbReference>
<evidence type="ECO:0000313" key="6">
    <source>
        <dbReference type="Proteomes" id="UP001370490"/>
    </source>
</evidence>